<sequence>MNAKAGSGIILILLTVVISACIKDTEPGDSCRNGGATVVNFNVGFTRATDEADEDQADNEINSLRMLIYNSGSGDLAYNIDLPTVPTASDPASLEIMVGTYDFVFIANEDSDDVLKGHLISSGNADIDDITKLRALSFSRSAFDADTAIPMVTFIEQVAVANNTVKTPDMNTPLSGVWSVNMERVAVRLRMTFTMTESLFDRWEAASKAITIDGIAGGAYVLPAIDNSAARIGAPESFAATDTADAAPGLISGPDGSGNVTVVYDRLILPELFFSSDNTGNTADNAMVVSMDFGDNVKSGTANAPTGYGWGYGLPRNTFLDMNITIDEYRMTIEAEVVPWNDTDIDRTFDGQYRLTVDRDEYFFNSYGNPQPIGVTTDYPGGWTTQSSTLTWVTMPTQKYNSIAAAAYTGTTPRTGSFTIVAGNLRKTIRVTQFPPAAEITDAIIPNSYVGAFWRNDQSGERLIRIPSGAGNGDWTAIVAEGEDWIHLDTEMTSDPNVGWLDGANETDVIDGNDPGFDDTYFVNGNLKDVHGEVNTDNPEIYFRIGLNSQYAPTDNAPARYGVVLLAYGGNTNMQRIWIRQGEGADYVFKNSDPVNSAGITSRTVTVRFSPYNLTAETFGVSVSINGATDDPAFQPAVFSDYPSQAGAYWQWASSTQPRYAYSPVGNAATNYNGNSGVPTTDWATNGAINESCPTGYRRPYDGPISGYVNIAGISQSEPLQSLWLNPQLYLDYNQDNASIGYYADGFFDRRQLETPDGTPSTSGSTVAANTLDVAYRGCVFHNPTSHASLFIPFSGSRDSNNSLALPGQALNMWTCGTTTTSNYGTEIFSNNNMIGMNNAIKYLASAIRCVVNE</sequence>
<dbReference type="CDD" id="cd14948">
    <property type="entry name" value="BACON"/>
    <property type="match status" value="1"/>
</dbReference>
<protein>
    <submittedName>
        <fullName evidence="4">Uncharacterized protein</fullName>
    </submittedName>
</protein>
<evidence type="ECO:0000259" key="3">
    <source>
        <dbReference type="Pfam" id="PF13004"/>
    </source>
</evidence>
<dbReference type="PROSITE" id="PS51257">
    <property type="entry name" value="PROKAR_LIPOPROTEIN"/>
    <property type="match status" value="1"/>
</dbReference>
<dbReference type="InterPro" id="IPR024361">
    <property type="entry name" value="BACON"/>
</dbReference>
<name>A0A060CVX7_9BACT</name>
<dbReference type="Gene3D" id="2.60.40.10">
    <property type="entry name" value="Immunoglobulins"/>
    <property type="match status" value="1"/>
</dbReference>
<dbReference type="Pfam" id="PF13004">
    <property type="entry name" value="BACON"/>
    <property type="match status" value="1"/>
</dbReference>
<feature type="domain" description="Major fimbrial subunit protein N-terminal" evidence="2">
    <location>
        <begin position="46"/>
        <end position="164"/>
    </location>
</feature>
<proteinExistence type="inferred from homology"/>
<dbReference type="InterPro" id="IPR029141">
    <property type="entry name" value="FimA_N"/>
</dbReference>
<dbReference type="AlphaFoldDB" id="A0A060CVX7"/>
<evidence type="ECO:0000256" key="1">
    <source>
        <dbReference type="ARBA" id="ARBA00006011"/>
    </source>
</evidence>
<feature type="domain" description="BACON" evidence="3">
    <location>
        <begin position="384"/>
        <end position="433"/>
    </location>
</feature>
<accession>A0A060CVX7</accession>
<evidence type="ECO:0000259" key="2">
    <source>
        <dbReference type="Pfam" id="PF06321"/>
    </source>
</evidence>
<organism evidence="4">
    <name type="scientific">uncultured bacterium contig00003(2014)</name>
    <dbReference type="NCBI Taxonomy" id="1465624"/>
    <lineage>
        <taxon>Bacteria</taxon>
        <taxon>environmental samples</taxon>
    </lineage>
</organism>
<dbReference type="InterPro" id="IPR013783">
    <property type="entry name" value="Ig-like_fold"/>
</dbReference>
<dbReference type="EMBL" id="KJ095701">
    <property type="protein sequence ID" value="AIA99561.1"/>
    <property type="molecule type" value="Genomic_DNA"/>
</dbReference>
<comment type="similarity">
    <text evidence="1">Belongs to the bacteroidetes fimbrillin superfamily. FimA/Mfa1 family.</text>
</comment>
<evidence type="ECO:0000313" key="4">
    <source>
        <dbReference type="EMBL" id="AIA99561.1"/>
    </source>
</evidence>
<reference evidence="4" key="1">
    <citation type="journal article" date="2014" name="Microb. Ecol.">
        <title>Phylogenetic and Functional Analysis of Gut Microbiota of a Fungus-Growing Higher Termite: Bacteroidetes from Higher Termites Are a Rich Source of beta-Glucosidase Genes.</title>
        <authorList>
            <person name="Zhang M."/>
            <person name="Liu N."/>
            <person name="Qian C."/>
            <person name="Wang Q."/>
            <person name="Wang Q."/>
            <person name="Long Y."/>
            <person name="Huang Y."/>
            <person name="Zhou Z."/>
            <person name="Yan X."/>
        </authorList>
    </citation>
    <scope>NUCLEOTIDE SEQUENCE</scope>
</reference>
<dbReference type="Pfam" id="PF06321">
    <property type="entry name" value="P_gingi_FimA"/>
    <property type="match status" value="1"/>
</dbReference>